<evidence type="ECO:0000256" key="3">
    <source>
        <dbReference type="ARBA" id="ARBA00022832"/>
    </source>
</evidence>
<evidence type="ECO:0000259" key="6">
    <source>
        <dbReference type="Pfam" id="PF00501"/>
    </source>
</evidence>
<protein>
    <recommendedName>
        <fullName evidence="5">Acyl-CoA synthetase</fullName>
    </recommendedName>
</protein>
<keyword evidence="3" id="KW-0276">Fatty acid metabolism</keyword>
<dbReference type="Pfam" id="PF23562">
    <property type="entry name" value="AMP-binding_C_3"/>
    <property type="match status" value="1"/>
</dbReference>
<dbReference type="RefSeq" id="WP_354700570.1">
    <property type="nucleotide sequence ID" value="NZ_CP114014.1"/>
</dbReference>
<dbReference type="CDD" id="cd05907">
    <property type="entry name" value="VL_LC_FACS_like"/>
    <property type="match status" value="1"/>
</dbReference>
<organism evidence="7">
    <name type="scientific">Paraconexibacter sp. AEG42_29</name>
    <dbReference type="NCBI Taxonomy" id="2997339"/>
    <lineage>
        <taxon>Bacteria</taxon>
        <taxon>Bacillati</taxon>
        <taxon>Actinomycetota</taxon>
        <taxon>Thermoleophilia</taxon>
        <taxon>Solirubrobacterales</taxon>
        <taxon>Paraconexibacteraceae</taxon>
        <taxon>Paraconexibacter</taxon>
    </lineage>
</organism>
<dbReference type="KEGG" id="parq:DSM112329_00850"/>
<evidence type="ECO:0000256" key="4">
    <source>
        <dbReference type="ARBA" id="ARBA00023098"/>
    </source>
</evidence>
<evidence type="ECO:0000256" key="2">
    <source>
        <dbReference type="ARBA" id="ARBA00022598"/>
    </source>
</evidence>
<feature type="domain" description="AMP-dependent synthetase/ligase" evidence="6">
    <location>
        <begin position="27"/>
        <end position="427"/>
    </location>
</feature>
<name>A0AAU7AQS0_9ACTN</name>
<evidence type="ECO:0000256" key="5">
    <source>
        <dbReference type="ARBA" id="ARBA00032875"/>
    </source>
</evidence>
<dbReference type="AlphaFoldDB" id="A0AAU7AQS0"/>
<gene>
    <name evidence="7" type="ORF">DSM112329_00850</name>
</gene>
<dbReference type="Gene3D" id="3.40.50.12780">
    <property type="entry name" value="N-terminal domain of ligase-like"/>
    <property type="match status" value="1"/>
</dbReference>
<accession>A0AAU7AQS0</accession>
<dbReference type="InterPro" id="IPR042099">
    <property type="entry name" value="ANL_N_sf"/>
</dbReference>
<proteinExistence type="inferred from homology"/>
<evidence type="ECO:0000256" key="1">
    <source>
        <dbReference type="ARBA" id="ARBA00006432"/>
    </source>
</evidence>
<dbReference type="EMBL" id="CP114014">
    <property type="protein sequence ID" value="XAY04024.1"/>
    <property type="molecule type" value="Genomic_DNA"/>
</dbReference>
<comment type="similarity">
    <text evidence="1">Belongs to the ATP-dependent AMP-binding enzyme family.</text>
</comment>
<dbReference type="PROSITE" id="PS00455">
    <property type="entry name" value="AMP_BINDING"/>
    <property type="match status" value="1"/>
</dbReference>
<dbReference type="PANTHER" id="PTHR43272:SF32">
    <property type="entry name" value="AMP-DEPENDENT SYNTHETASE_LIGASE DOMAIN-CONTAINING PROTEIN"/>
    <property type="match status" value="1"/>
</dbReference>
<dbReference type="InterPro" id="IPR020845">
    <property type="entry name" value="AMP-binding_CS"/>
</dbReference>
<dbReference type="PANTHER" id="PTHR43272">
    <property type="entry name" value="LONG-CHAIN-FATTY-ACID--COA LIGASE"/>
    <property type="match status" value="1"/>
</dbReference>
<dbReference type="GO" id="GO:0016020">
    <property type="term" value="C:membrane"/>
    <property type="evidence" value="ECO:0007669"/>
    <property type="project" value="TreeGrafter"/>
</dbReference>
<reference evidence="7" key="1">
    <citation type="submission" date="2022-12" db="EMBL/GenBank/DDBJ databases">
        <title>Paraconexibacter alkalitolerans sp. nov. and Baekduia alba sp. nov., isolated from soil and emended description of the genera Paraconexibacter (Chun et al., 2020) and Baekduia (An et al., 2020).</title>
        <authorList>
            <person name="Vieira S."/>
            <person name="Huber K.J."/>
            <person name="Geppert A."/>
            <person name="Wolf J."/>
            <person name="Neumann-Schaal M."/>
            <person name="Muesken M."/>
            <person name="Overmann J."/>
        </authorList>
    </citation>
    <scope>NUCLEOTIDE SEQUENCE</scope>
    <source>
        <strain evidence="7">AEG42_29</strain>
    </source>
</reference>
<keyword evidence="2 7" id="KW-0436">Ligase</keyword>
<dbReference type="Pfam" id="PF00501">
    <property type="entry name" value="AMP-binding"/>
    <property type="match status" value="1"/>
</dbReference>
<sequence>MSTIPAEDSTYDATAALEARTLCEAFQITAAARGDAVALRVADDSVSITWTEYAAQVRALAEGFASIGVERGGAVALLMVNRPEVSLADTAAIHLGAAAFSIYATNPAKANIPLINNSGAKVLVTEPAFLEVALKTRELAPTLETIIVVDDEAGAADLTFADLAARKVDGFDFDAGWQALEEEDVVTLVYTSGTTGEPKGVQHTHLSLLYGLRGLEESDHVTPAGRLVSFLPMAHIAERWISHYASMVFGHTITCCPDPKQLAGALASARPTRMFGVPRVFEKLAGAVEGMAAADPDGPLADALAAGLARVRAEQAAGTTDAHATDDGLTDAQRATLAAVRGKLGLDALEWCCVAAAPSTVAMHETYHAIGIPMLQIWGMSECVFSCITPPDRIKLGTVGHQVPGVEVKLAPDGEILVRGKNLMSGYRNQPDKTAEAIDADGWLYSGDVAVQEGEYYKIVDRKKELIINSAGKNMPPQKIEMAVKTHSSLIAQIVAIGDGKLYVTALVSLDEEALTAFAAKHGLEGDVATLSQAPAVAEHVAAAIDAANEELARVEQIKKHTILPVAWLPGGDEVTPTSKLKRRVINDKYVAEIDAMYAS</sequence>
<dbReference type="InterPro" id="IPR000873">
    <property type="entry name" value="AMP-dep_synth/lig_dom"/>
</dbReference>
<dbReference type="GO" id="GO:0004467">
    <property type="term" value="F:long-chain fatty acid-CoA ligase activity"/>
    <property type="evidence" value="ECO:0007669"/>
    <property type="project" value="TreeGrafter"/>
</dbReference>
<evidence type="ECO:0000313" key="7">
    <source>
        <dbReference type="EMBL" id="XAY04024.1"/>
    </source>
</evidence>
<dbReference type="SUPFAM" id="SSF56801">
    <property type="entry name" value="Acetyl-CoA synthetase-like"/>
    <property type="match status" value="1"/>
</dbReference>
<keyword evidence="4" id="KW-0443">Lipid metabolism</keyword>